<dbReference type="NCBIfam" id="TIGR01131">
    <property type="entry name" value="ATP_synt_6_or_A"/>
    <property type="match status" value="1"/>
</dbReference>
<dbReference type="InterPro" id="IPR045083">
    <property type="entry name" value="ATP_synth_F0_asu_bact/mt"/>
</dbReference>
<evidence type="ECO:0000256" key="3">
    <source>
        <dbReference type="ARBA" id="ARBA00022448"/>
    </source>
</evidence>
<dbReference type="Gene3D" id="1.20.120.220">
    <property type="entry name" value="ATP synthase, F0 complex, subunit A"/>
    <property type="match status" value="1"/>
</dbReference>
<feature type="transmembrane region" description="Helical" evidence="12">
    <location>
        <begin position="20"/>
        <end position="40"/>
    </location>
</feature>
<feature type="transmembrane region" description="Helical" evidence="12">
    <location>
        <begin position="71"/>
        <end position="95"/>
    </location>
</feature>
<evidence type="ECO:0000256" key="9">
    <source>
        <dbReference type="ARBA" id="ARBA00023136"/>
    </source>
</evidence>
<keyword evidence="13" id="KW-0496">Mitochondrion</keyword>
<dbReference type="PANTHER" id="PTHR11410">
    <property type="entry name" value="ATP SYNTHASE SUBUNIT A"/>
    <property type="match status" value="1"/>
</dbReference>
<dbReference type="CDD" id="cd00310">
    <property type="entry name" value="ATP-synt_Fo_a_6"/>
    <property type="match status" value="1"/>
</dbReference>
<feature type="transmembrane region" description="Helical" evidence="12">
    <location>
        <begin position="171"/>
        <end position="196"/>
    </location>
</feature>
<evidence type="ECO:0000256" key="2">
    <source>
        <dbReference type="ARBA" id="ARBA00006810"/>
    </source>
</evidence>
<dbReference type="PROSITE" id="PS00449">
    <property type="entry name" value="ATPASE_A"/>
    <property type="match status" value="1"/>
</dbReference>
<feature type="transmembrane region" description="Helical" evidence="12">
    <location>
        <begin position="143"/>
        <end position="165"/>
    </location>
</feature>
<protein>
    <recommendedName>
        <fullName evidence="11">ATP synthase subunit a</fullName>
    </recommendedName>
</protein>
<keyword evidence="8" id="KW-0406">Ion transport</keyword>
<feature type="transmembrane region" description="Helical" evidence="12">
    <location>
        <begin position="101"/>
        <end position="122"/>
    </location>
</feature>
<dbReference type="PRINTS" id="PR00123">
    <property type="entry name" value="ATPASEA"/>
</dbReference>
<accession>A0AA96HTJ0</accession>
<reference evidence="13" key="1">
    <citation type="submission" date="2021-08" db="EMBL/GenBank/DDBJ databases">
        <title>Nearest vent, dearest friend: biodiversity of Tiancheng vent field reveals cross-ridge similarities in the Indian Ocean.</title>
        <authorList>
            <person name="Qi Y."/>
        </authorList>
    </citation>
    <scope>NUCLEOTIDE SEQUENCE</scope>
</reference>
<evidence type="ECO:0000313" key="13">
    <source>
        <dbReference type="EMBL" id="WNO18528.1"/>
    </source>
</evidence>
<dbReference type="InterPro" id="IPR023011">
    <property type="entry name" value="ATP_synth_F0_asu_AS"/>
</dbReference>
<evidence type="ECO:0000256" key="10">
    <source>
        <dbReference type="ARBA" id="ARBA00023310"/>
    </source>
</evidence>
<evidence type="ECO:0000256" key="5">
    <source>
        <dbReference type="ARBA" id="ARBA00022692"/>
    </source>
</evidence>
<dbReference type="GO" id="GO:0005743">
    <property type="term" value="C:mitochondrial inner membrane"/>
    <property type="evidence" value="ECO:0007669"/>
    <property type="project" value="UniProtKB-SubCell"/>
</dbReference>
<keyword evidence="6" id="KW-0375">Hydrogen ion transport</keyword>
<dbReference type="GO" id="GO:0046933">
    <property type="term" value="F:proton-transporting ATP synthase activity, rotational mechanism"/>
    <property type="evidence" value="ECO:0007669"/>
    <property type="project" value="TreeGrafter"/>
</dbReference>
<evidence type="ECO:0000256" key="7">
    <source>
        <dbReference type="ARBA" id="ARBA00022989"/>
    </source>
</evidence>
<dbReference type="SUPFAM" id="SSF81336">
    <property type="entry name" value="F1F0 ATP synthase subunit A"/>
    <property type="match status" value="1"/>
</dbReference>
<evidence type="ECO:0000256" key="6">
    <source>
        <dbReference type="ARBA" id="ARBA00022781"/>
    </source>
</evidence>
<keyword evidence="7 12" id="KW-1133">Transmembrane helix</keyword>
<dbReference type="InterPro" id="IPR035908">
    <property type="entry name" value="F0_ATP_A_sf"/>
</dbReference>
<name>A0AA96HTJ0_9GAST</name>
<dbReference type="GO" id="GO:0045259">
    <property type="term" value="C:proton-transporting ATP synthase complex"/>
    <property type="evidence" value="ECO:0007669"/>
    <property type="project" value="UniProtKB-KW"/>
</dbReference>
<proteinExistence type="inferred from homology"/>
<geneLocation type="mitochondrion" evidence="13"/>
<evidence type="ECO:0000256" key="12">
    <source>
        <dbReference type="SAM" id="Phobius"/>
    </source>
</evidence>
<keyword evidence="9 12" id="KW-0472">Membrane</keyword>
<organism evidence="13">
    <name type="scientific">Eulepetopsis sp</name>
    <dbReference type="NCBI Taxonomy" id="3071118"/>
    <lineage>
        <taxon>Eukaryota</taxon>
        <taxon>Metazoa</taxon>
        <taxon>Spiralia</taxon>
        <taxon>Lophotrochozoa</taxon>
        <taxon>Mollusca</taxon>
        <taxon>Gastropoda</taxon>
        <taxon>Patellogastropoda</taxon>
        <taxon>Lottioidea</taxon>
        <taxon>Neolepetopsidae</taxon>
        <taxon>Eulepetopsis</taxon>
    </lineage>
</organism>
<keyword evidence="3" id="KW-0813">Transport</keyword>
<evidence type="ECO:0000256" key="4">
    <source>
        <dbReference type="ARBA" id="ARBA00022547"/>
    </source>
</evidence>
<sequence>MLVDIFSTFDDHNFVFVNYYILMWVLVLFCGSFLFCVKWVSSSLMVELFNVLKSIIFAQSNRSFGSKLGGFSLVLCSFFIVLFIFNMSGLIPYVFSVSAHLSFSLSFGFCFWASLIISSFSYNFLASLAHLLPVGAPSFLNPFLVLVETASIFFRPLTISIRLVANISAGHIVLGLVGGFLAESIVSCSVVSLMVVCMLEMGYFTFEIGVAMIQSYIFCLLVSLYSDEHAF</sequence>
<dbReference type="PANTHER" id="PTHR11410:SF0">
    <property type="entry name" value="ATP SYNTHASE SUBUNIT A"/>
    <property type="match status" value="1"/>
</dbReference>
<gene>
    <name evidence="13" type="primary">ATP6</name>
</gene>
<evidence type="ECO:0000256" key="11">
    <source>
        <dbReference type="RuleBase" id="RU004450"/>
    </source>
</evidence>
<keyword evidence="5 12" id="KW-0812">Transmembrane</keyword>
<comment type="similarity">
    <text evidence="2">Belongs to the ATPase A chain family.</text>
</comment>
<comment type="subcellular location">
    <subcellularLocation>
        <location evidence="1">Membrane</location>
        <topology evidence="1">Multi-pass membrane protein</topology>
    </subcellularLocation>
    <subcellularLocation>
        <location evidence="11">Mitochondrion inner membrane</location>
        <topology evidence="11">Multi-pass membrane protein</topology>
    </subcellularLocation>
</comment>
<dbReference type="EMBL" id="MZ888771">
    <property type="protein sequence ID" value="WNO18528.1"/>
    <property type="molecule type" value="Genomic_DNA"/>
</dbReference>
<keyword evidence="10" id="KW-0066">ATP synthesis</keyword>
<feature type="transmembrane region" description="Helical" evidence="12">
    <location>
        <begin position="203"/>
        <end position="225"/>
    </location>
</feature>
<dbReference type="InterPro" id="IPR000568">
    <property type="entry name" value="ATP_synth_F0_asu"/>
</dbReference>
<keyword evidence="4" id="KW-0138">CF(0)</keyword>
<dbReference type="Pfam" id="PF00119">
    <property type="entry name" value="ATP-synt_A"/>
    <property type="match status" value="1"/>
</dbReference>
<dbReference type="AlphaFoldDB" id="A0AA96HTJ0"/>
<evidence type="ECO:0000256" key="1">
    <source>
        <dbReference type="ARBA" id="ARBA00004141"/>
    </source>
</evidence>
<evidence type="ECO:0000256" key="8">
    <source>
        <dbReference type="ARBA" id="ARBA00023065"/>
    </source>
</evidence>